<sequence length="58" mass="6529">MRDQNGEIRKKRGDTQVGTLRKEYGESFAKGYRSDAELGTVLKKEGVDSLDQLLKKGK</sequence>
<evidence type="ECO:0000313" key="1">
    <source>
        <dbReference type="EMBL" id="AMP07492.1"/>
    </source>
</evidence>
<evidence type="ECO:0000313" key="2">
    <source>
        <dbReference type="Proteomes" id="UP000074561"/>
    </source>
</evidence>
<protein>
    <submittedName>
        <fullName evidence="1">Uncharacterized protein</fullName>
    </submittedName>
</protein>
<dbReference type="PATRIC" id="fig|279113.9.peg.5155"/>
<proteinExistence type="predicted"/>
<dbReference type="AlphaFoldDB" id="A0A127QCY7"/>
<accession>A0A127QCY7</accession>
<organism evidence="1 2">
    <name type="scientific">Collimonas pratensis</name>
    <dbReference type="NCBI Taxonomy" id="279113"/>
    <lineage>
        <taxon>Bacteria</taxon>
        <taxon>Pseudomonadati</taxon>
        <taxon>Pseudomonadota</taxon>
        <taxon>Betaproteobacteria</taxon>
        <taxon>Burkholderiales</taxon>
        <taxon>Oxalobacteraceae</taxon>
        <taxon>Collimonas</taxon>
    </lineage>
</organism>
<dbReference type="Proteomes" id="UP000074561">
    <property type="component" value="Chromosome"/>
</dbReference>
<dbReference type="KEGG" id="cpra:CPter91_5204"/>
<name>A0A127QCY7_9BURK</name>
<reference evidence="1 2" key="1">
    <citation type="submission" date="2015-11" db="EMBL/GenBank/DDBJ databases">
        <title>Exploring the genomic traits of fungus-feeding bacterial genus Collimonas.</title>
        <authorList>
            <person name="Song C."/>
            <person name="Schmidt R."/>
            <person name="de Jager V."/>
            <person name="Krzyzanowska D."/>
            <person name="Jongedijk E."/>
            <person name="Cankar K."/>
            <person name="Beekwilder J."/>
            <person name="van Veen A."/>
            <person name="de Boer W."/>
            <person name="van Veen J.A."/>
            <person name="Garbeva P."/>
        </authorList>
    </citation>
    <scope>NUCLEOTIDE SEQUENCE [LARGE SCALE GENOMIC DNA]</scope>
    <source>
        <strain evidence="1 2">Ter91</strain>
    </source>
</reference>
<gene>
    <name evidence="1" type="ORF">CPter91_5204</name>
</gene>
<dbReference type="EMBL" id="CP013234">
    <property type="protein sequence ID" value="AMP07492.1"/>
    <property type="molecule type" value="Genomic_DNA"/>
</dbReference>